<sequence>MIEEELRSPKFRHAITVTSTASPSYSSSLPLFSFPFFTFSSFSSSSSSSSASFISHHSPVLSPLRQSFKSDIYEKSIS</sequence>
<evidence type="ECO:0000313" key="2">
    <source>
        <dbReference type="Proteomes" id="UP000324222"/>
    </source>
</evidence>
<reference evidence="1 2" key="1">
    <citation type="submission" date="2019-05" db="EMBL/GenBank/DDBJ databases">
        <title>Another draft genome of Portunus trituberculatus and its Hox gene families provides insights of decapod evolution.</title>
        <authorList>
            <person name="Jeong J.-H."/>
            <person name="Song I."/>
            <person name="Kim S."/>
            <person name="Choi T."/>
            <person name="Kim D."/>
            <person name="Ryu S."/>
            <person name="Kim W."/>
        </authorList>
    </citation>
    <scope>NUCLEOTIDE SEQUENCE [LARGE SCALE GENOMIC DNA]</scope>
    <source>
        <tissue evidence="1">Muscle</tissue>
    </source>
</reference>
<name>A0A5B7GQZ7_PORTR</name>
<accession>A0A5B7GQZ7</accession>
<dbReference type="AlphaFoldDB" id="A0A5B7GQZ7"/>
<proteinExistence type="predicted"/>
<protein>
    <submittedName>
        <fullName evidence="1">Uncharacterized protein</fullName>
    </submittedName>
</protein>
<keyword evidence="2" id="KW-1185">Reference proteome</keyword>
<evidence type="ECO:0000313" key="1">
    <source>
        <dbReference type="EMBL" id="MPC60046.1"/>
    </source>
</evidence>
<dbReference type="Proteomes" id="UP000324222">
    <property type="component" value="Unassembled WGS sequence"/>
</dbReference>
<comment type="caution">
    <text evidence="1">The sequence shown here is derived from an EMBL/GenBank/DDBJ whole genome shotgun (WGS) entry which is preliminary data.</text>
</comment>
<gene>
    <name evidence="1" type="ORF">E2C01_054081</name>
</gene>
<dbReference type="EMBL" id="VSRR010017122">
    <property type="protein sequence ID" value="MPC60046.1"/>
    <property type="molecule type" value="Genomic_DNA"/>
</dbReference>
<organism evidence="1 2">
    <name type="scientific">Portunus trituberculatus</name>
    <name type="common">Swimming crab</name>
    <name type="synonym">Neptunus trituberculatus</name>
    <dbReference type="NCBI Taxonomy" id="210409"/>
    <lineage>
        <taxon>Eukaryota</taxon>
        <taxon>Metazoa</taxon>
        <taxon>Ecdysozoa</taxon>
        <taxon>Arthropoda</taxon>
        <taxon>Crustacea</taxon>
        <taxon>Multicrustacea</taxon>
        <taxon>Malacostraca</taxon>
        <taxon>Eumalacostraca</taxon>
        <taxon>Eucarida</taxon>
        <taxon>Decapoda</taxon>
        <taxon>Pleocyemata</taxon>
        <taxon>Brachyura</taxon>
        <taxon>Eubrachyura</taxon>
        <taxon>Portunoidea</taxon>
        <taxon>Portunidae</taxon>
        <taxon>Portuninae</taxon>
        <taxon>Portunus</taxon>
    </lineage>
</organism>